<accession>A0A6M3LD81</accession>
<dbReference type="EMBL" id="MT142958">
    <property type="protein sequence ID" value="QJA91068.1"/>
    <property type="molecule type" value="Genomic_DNA"/>
</dbReference>
<protein>
    <submittedName>
        <fullName evidence="3">Putative von Willebrand factor A domain-containing protein</fullName>
    </submittedName>
</protein>
<feature type="domain" description="VWFA" evidence="2">
    <location>
        <begin position="96"/>
        <end position="171"/>
    </location>
</feature>
<organism evidence="3">
    <name type="scientific">viral metagenome</name>
    <dbReference type="NCBI Taxonomy" id="1070528"/>
    <lineage>
        <taxon>unclassified sequences</taxon>
        <taxon>metagenomes</taxon>
        <taxon>organismal metagenomes</taxon>
    </lineage>
</organism>
<dbReference type="InterPro" id="IPR036465">
    <property type="entry name" value="vWFA_dom_sf"/>
</dbReference>
<proteinExistence type="predicted"/>
<evidence type="ECO:0000259" key="2">
    <source>
        <dbReference type="Pfam" id="PF13768"/>
    </source>
</evidence>
<dbReference type="AlphaFoldDB" id="A0A6M3LD81"/>
<dbReference type="InterPro" id="IPR002035">
    <property type="entry name" value="VWF_A"/>
</dbReference>
<dbReference type="Pfam" id="PF13768">
    <property type="entry name" value="VWA_3"/>
    <property type="match status" value="1"/>
</dbReference>
<reference evidence="3" key="1">
    <citation type="submission" date="2020-03" db="EMBL/GenBank/DDBJ databases">
        <title>The deep terrestrial virosphere.</title>
        <authorList>
            <person name="Holmfeldt K."/>
            <person name="Nilsson E."/>
            <person name="Simone D."/>
            <person name="Lopez-Fernandez M."/>
            <person name="Wu X."/>
            <person name="de Brujin I."/>
            <person name="Lundin D."/>
            <person name="Andersson A."/>
            <person name="Bertilsson S."/>
            <person name="Dopson M."/>
        </authorList>
    </citation>
    <scope>NUCLEOTIDE SEQUENCE</scope>
    <source>
        <strain evidence="3">MM415B03492</strain>
    </source>
</reference>
<dbReference type="Gene3D" id="3.40.50.410">
    <property type="entry name" value="von Willebrand factor, type A domain"/>
    <property type="match status" value="1"/>
</dbReference>
<feature type="region of interest" description="Disordered" evidence="1">
    <location>
        <begin position="1"/>
        <end position="22"/>
    </location>
</feature>
<feature type="compositionally biased region" description="Basic and acidic residues" evidence="1">
    <location>
        <begin position="1"/>
        <end position="16"/>
    </location>
</feature>
<dbReference type="CDD" id="cd00198">
    <property type="entry name" value="vWFA"/>
    <property type="match status" value="1"/>
</dbReference>
<name>A0A6M3LD81_9ZZZZ</name>
<gene>
    <name evidence="3" type="ORF">MM415B03492_0007</name>
</gene>
<evidence type="ECO:0000256" key="1">
    <source>
        <dbReference type="SAM" id="MobiDB-lite"/>
    </source>
</evidence>
<evidence type="ECO:0000313" key="3">
    <source>
        <dbReference type="EMBL" id="QJA91068.1"/>
    </source>
</evidence>
<sequence length="209" mass="22712">MFDLESGKQKLVDRQSVKGRKPTLKEMLSPQVSKQKKSLLLADISGSMHGAKEFALKAALAEIWKSHPGLECVGFADDLFAIEPSDLQAPESWLGGGTHMLKALFEAWHRQVAHIVLLTDGQPTDASEERIIQEAQNHKDVPIDTIGLGDQGVANYHPDFLRMLSHVTGGKFTDVGEPVRLTAVLETLLIEAQRGVLSEGSQGGGAIRL</sequence>
<dbReference type="SUPFAM" id="SSF53300">
    <property type="entry name" value="vWA-like"/>
    <property type="match status" value="1"/>
</dbReference>